<evidence type="ECO:0008006" key="3">
    <source>
        <dbReference type="Google" id="ProtNLM"/>
    </source>
</evidence>
<protein>
    <recommendedName>
        <fullName evidence="3">VWA domain-containing protein</fullName>
    </recommendedName>
</protein>
<dbReference type="PANTHER" id="PTHR39338">
    <property type="entry name" value="BLL5662 PROTEIN-RELATED"/>
    <property type="match status" value="1"/>
</dbReference>
<dbReference type="EMBL" id="JACIDY010000007">
    <property type="protein sequence ID" value="MBB3941142.1"/>
    <property type="molecule type" value="Genomic_DNA"/>
</dbReference>
<dbReference type="InterPro" id="IPR008912">
    <property type="entry name" value="Uncharacterised_CoxE"/>
</dbReference>
<dbReference type="Pfam" id="PF05762">
    <property type="entry name" value="VWA_CoxE"/>
    <property type="match status" value="1"/>
</dbReference>
<accession>A0A7W6CA07</accession>
<dbReference type="PANTHER" id="PTHR39338:SF7">
    <property type="entry name" value="BLL6692 PROTEIN"/>
    <property type="match status" value="1"/>
</dbReference>
<keyword evidence="2" id="KW-1185">Reference proteome</keyword>
<dbReference type="AlphaFoldDB" id="A0A7W6CA07"/>
<proteinExistence type="predicted"/>
<name>A0A7W6CA07_9SPHN</name>
<comment type="caution">
    <text evidence="1">The sequence shown here is derived from an EMBL/GenBank/DDBJ whole genome shotgun (WGS) entry which is preliminary data.</text>
</comment>
<evidence type="ECO:0000313" key="1">
    <source>
        <dbReference type="EMBL" id="MBB3941142.1"/>
    </source>
</evidence>
<evidence type="ECO:0000313" key="2">
    <source>
        <dbReference type="Proteomes" id="UP000561459"/>
    </source>
</evidence>
<organism evidence="1 2">
    <name type="scientific">Novosphingobium fluoreni</name>
    <dbReference type="NCBI Taxonomy" id="1391222"/>
    <lineage>
        <taxon>Bacteria</taxon>
        <taxon>Pseudomonadati</taxon>
        <taxon>Pseudomonadota</taxon>
        <taxon>Alphaproteobacteria</taxon>
        <taxon>Sphingomonadales</taxon>
        <taxon>Sphingomonadaceae</taxon>
        <taxon>Novosphingobium</taxon>
    </lineage>
</organism>
<dbReference type="Proteomes" id="UP000561459">
    <property type="component" value="Unassembled WGS sequence"/>
</dbReference>
<sequence>MNSPSSAGNARRPTDLMFFNFVDELRAAGIKASFKEHLTLLEALDKDVIEQTPEAFYYLSRATFVKDEGLLDRFDQVFQRVFKGVLSDYGQTPVDIPEDWLKQIAERYFTPEEMEQVKSLGSWEEIMETLKKRLEEQHERHQGGSKWIGTNGTSPFGHSGYNPEGLRIGGQSKNRRAIKVWEKREFANLDNTKELGTRNIKVALRRLRRFAREGAAEELDLQGTIEGTAKQGWLDLKMRPERHNAVKVLLFLDVGGSMDPFVQLVEELFSAATGEFKNMEFFYFHNCLYEGVWKDNRRRWAQRTNTWDILHKYGHDYKVIFVGDAAMSPYEISHPGGSVEHMNPEPGALWMQCVVQTYPATVWLNPTAENEWKYTTSTTMMRELVNGAMYPLTLGGLESAMRELTRKKS</sequence>
<gene>
    <name evidence="1" type="ORF">GGR39_002810</name>
</gene>
<reference evidence="1 2" key="1">
    <citation type="submission" date="2020-08" db="EMBL/GenBank/DDBJ databases">
        <title>Genomic Encyclopedia of Type Strains, Phase IV (KMG-IV): sequencing the most valuable type-strain genomes for metagenomic binning, comparative biology and taxonomic classification.</title>
        <authorList>
            <person name="Goeker M."/>
        </authorList>
    </citation>
    <scope>NUCLEOTIDE SEQUENCE [LARGE SCALE GENOMIC DNA]</scope>
    <source>
        <strain evidence="1 2">DSM 27568</strain>
    </source>
</reference>